<dbReference type="InterPro" id="IPR012337">
    <property type="entry name" value="RNaseH-like_sf"/>
</dbReference>
<dbReference type="PANTHER" id="PTHR46880:SF5">
    <property type="entry name" value="DUF4371 DOMAIN-CONTAINING PROTEIN"/>
    <property type="match status" value="1"/>
</dbReference>
<gene>
    <name evidence="3" type="primary">Necator_chrX.g24104</name>
    <name evidence="3" type="ORF">RB195_023939</name>
</gene>
<proteinExistence type="predicted"/>
<evidence type="ECO:0000259" key="2">
    <source>
        <dbReference type="Pfam" id="PF05699"/>
    </source>
</evidence>
<dbReference type="Pfam" id="PF05699">
    <property type="entry name" value="Dimer_Tnp_hAT"/>
    <property type="match status" value="1"/>
</dbReference>
<feature type="domain" description="HAT C-terminal dimerisation" evidence="2">
    <location>
        <begin position="472"/>
        <end position="540"/>
    </location>
</feature>
<dbReference type="InterPro" id="IPR008906">
    <property type="entry name" value="HATC_C_dom"/>
</dbReference>
<dbReference type="EMBL" id="JAVFWL010000006">
    <property type="protein sequence ID" value="KAK6763425.1"/>
    <property type="molecule type" value="Genomic_DNA"/>
</dbReference>
<protein>
    <recommendedName>
        <fullName evidence="2">HAT C-terminal dimerisation domain-containing protein</fullName>
    </recommendedName>
</protein>
<evidence type="ECO:0000313" key="3">
    <source>
        <dbReference type="EMBL" id="KAK6763425.1"/>
    </source>
</evidence>
<dbReference type="PANTHER" id="PTHR46880">
    <property type="entry name" value="RAS-ASSOCIATING DOMAIN-CONTAINING PROTEIN"/>
    <property type="match status" value="1"/>
</dbReference>
<name>A0ABR1EM02_NECAM</name>
<sequence>MESWAEAPGLSETIRNYAMKNMVGLLSDGAAVMQGHIGGVYATMKNLIQESTRNDAHPRDNLILSVCMAHKLNLAVTTERGNFFQLTEAVVMEMYHIFGTTVRTVGRRVYKRVAKQMGYPYLQMRALFKTLEILKSRNRFPAETVKRAKIASWVLMDGRTFIAMHHVHTVFILEGITEALTSNICNIETERQILERGVLKMYDRSTNKYSHVSDDYFNNYFTSPEQHPAGTGLLLGYNPKAFKDYSPSRGGHSEEEEEEQKQPEVQEEEQESRAMLNIKLFRNLELAEAPAGISLTQEDPDLAYHIEDSPDFDLRQLRTVTLGRVYEATKPTTSVADAAFHFYQDVARALQQHMESGREHELRPSDLIALERQTIIDIVEFAGDFESGFIDYVPSDWNFPDRGCPEYINQEEQRFNPSLRHELILHSIGTLERYCNIAGLREPMIRFYNTISRALSQHMQWSSMRDKKFGSPYLYEQLLKNSHKFGIAEEVAQAIRCVLVIPASNADSERSFSAANRLSREERSNINSETLDHLMTVQRNGPSLLTVLTSLLTVNCESGAAGFPMDTSSTRTAFATWETIHI</sequence>
<feature type="compositionally biased region" description="Acidic residues" evidence="1">
    <location>
        <begin position="254"/>
        <end position="270"/>
    </location>
</feature>
<evidence type="ECO:0000313" key="4">
    <source>
        <dbReference type="Proteomes" id="UP001303046"/>
    </source>
</evidence>
<comment type="caution">
    <text evidence="3">The sequence shown here is derived from an EMBL/GenBank/DDBJ whole genome shotgun (WGS) entry which is preliminary data.</text>
</comment>
<organism evidence="3 4">
    <name type="scientific">Necator americanus</name>
    <name type="common">Human hookworm</name>
    <dbReference type="NCBI Taxonomy" id="51031"/>
    <lineage>
        <taxon>Eukaryota</taxon>
        <taxon>Metazoa</taxon>
        <taxon>Ecdysozoa</taxon>
        <taxon>Nematoda</taxon>
        <taxon>Chromadorea</taxon>
        <taxon>Rhabditida</taxon>
        <taxon>Rhabditina</taxon>
        <taxon>Rhabditomorpha</taxon>
        <taxon>Strongyloidea</taxon>
        <taxon>Ancylostomatidae</taxon>
        <taxon>Bunostominae</taxon>
        <taxon>Necator</taxon>
    </lineage>
</organism>
<dbReference type="SUPFAM" id="SSF53098">
    <property type="entry name" value="Ribonuclease H-like"/>
    <property type="match status" value="1"/>
</dbReference>
<evidence type="ECO:0000256" key="1">
    <source>
        <dbReference type="SAM" id="MobiDB-lite"/>
    </source>
</evidence>
<reference evidence="3 4" key="1">
    <citation type="submission" date="2023-08" db="EMBL/GenBank/DDBJ databases">
        <title>A Necator americanus chromosomal reference genome.</title>
        <authorList>
            <person name="Ilik V."/>
            <person name="Petrzelkova K.J."/>
            <person name="Pardy F."/>
            <person name="Fuh T."/>
            <person name="Niatou-Singa F.S."/>
            <person name="Gouil Q."/>
            <person name="Baker L."/>
            <person name="Ritchie M.E."/>
            <person name="Jex A.R."/>
            <person name="Gazzola D."/>
            <person name="Li H."/>
            <person name="Toshio Fujiwara R."/>
            <person name="Zhan B."/>
            <person name="Aroian R.V."/>
            <person name="Pafco B."/>
            <person name="Schwarz E.M."/>
        </authorList>
    </citation>
    <scope>NUCLEOTIDE SEQUENCE [LARGE SCALE GENOMIC DNA]</scope>
    <source>
        <strain evidence="3 4">Aroian</strain>
        <tissue evidence="3">Whole animal</tissue>
    </source>
</reference>
<accession>A0ABR1EM02</accession>
<keyword evidence="4" id="KW-1185">Reference proteome</keyword>
<feature type="region of interest" description="Disordered" evidence="1">
    <location>
        <begin position="245"/>
        <end position="272"/>
    </location>
</feature>
<dbReference type="Proteomes" id="UP001303046">
    <property type="component" value="Unassembled WGS sequence"/>
</dbReference>